<dbReference type="Proteomes" id="UP000708208">
    <property type="component" value="Unassembled WGS sequence"/>
</dbReference>
<name>A0A8J2K432_9HEXA</name>
<dbReference type="InterPro" id="IPR000215">
    <property type="entry name" value="Serpin_fam"/>
</dbReference>
<feature type="compositionally biased region" description="Low complexity" evidence="2">
    <location>
        <begin position="201"/>
        <end position="238"/>
    </location>
</feature>
<dbReference type="PROSITE" id="PS51257">
    <property type="entry name" value="PROKAR_LIPOPROTEIN"/>
    <property type="match status" value="1"/>
</dbReference>
<dbReference type="InterPro" id="IPR023796">
    <property type="entry name" value="Serpin_dom"/>
</dbReference>
<organism evidence="4 5">
    <name type="scientific">Allacma fusca</name>
    <dbReference type="NCBI Taxonomy" id="39272"/>
    <lineage>
        <taxon>Eukaryota</taxon>
        <taxon>Metazoa</taxon>
        <taxon>Ecdysozoa</taxon>
        <taxon>Arthropoda</taxon>
        <taxon>Hexapoda</taxon>
        <taxon>Collembola</taxon>
        <taxon>Symphypleona</taxon>
        <taxon>Sminthuridae</taxon>
        <taxon>Allacma</taxon>
    </lineage>
</organism>
<dbReference type="AlphaFoldDB" id="A0A8J2K432"/>
<feature type="region of interest" description="Disordered" evidence="2">
    <location>
        <begin position="326"/>
        <end position="351"/>
    </location>
</feature>
<dbReference type="EMBL" id="CAJVCH010220207">
    <property type="protein sequence ID" value="CAG7731817.1"/>
    <property type="molecule type" value="Genomic_DNA"/>
</dbReference>
<dbReference type="SMART" id="SM00093">
    <property type="entry name" value="SERPIN"/>
    <property type="match status" value="1"/>
</dbReference>
<feature type="region of interest" description="Disordered" evidence="2">
    <location>
        <begin position="200"/>
        <end position="301"/>
    </location>
</feature>
<proteinExistence type="inferred from homology"/>
<dbReference type="PANTHER" id="PTHR11461:SF372">
    <property type="entry name" value="ACCESSORY GLAND PROTEIN ACP76A-RELATED"/>
    <property type="match status" value="1"/>
</dbReference>
<comment type="caution">
    <text evidence="4">The sequence shown here is derived from an EMBL/GenBank/DDBJ whole genome shotgun (WGS) entry which is preliminary data.</text>
</comment>
<evidence type="ECO:0000313" key="4">
    <source>
        <dbReference type="EMBL" id="CAG7731817.1"/>
    </source>
</evidence>
<feature type="domain" description="Serpin" evidence="3">
    <location>
        <begin position="603"/>
        <end position="1073"/>
    </location>
</feature>
<dbReference type="OrthoDB" id="1063785at2759"/>
<feature type="compositionally biased region" description="Basic residues" evidence="2">
    <location>
        <begin position="514"/>
        <end position="524"/>
    </location>
</feature>
<feature type="region of interest" description="Disordered" evidence="2">
    <location>
        <begin position="489"/>
        <end position="582"/>
    </location>
</feature>
<evidence type="ECO:0000256" key="1">
    <source>
        <dbReference type="RuleBase" id="RU000411"/>
    </source>
</evidence>
<protein>
    <recommendedName>
        <fullName evidence="3">Serpin domain-containing protein</fullName>
    </recommendedName>
</protein>
<dbReference type="PANTHER" id="PTHR11461">
    <property type="entry name" value="SERINE PROTEASE INHIBITOR, SERPIN"/>
    <property type="match status" value="1"/>
</dbReference>
<evidence type="ECO:0000256" key="2">
    <source>
        <dbReference type="SAM" id="MobiDB-lite"/>
    </source>
</evidence>
<dbReference type="GO" id="GO:0004867">
    <property type="term" value="F:serine-type endopeptidase inhibitor activity"/>
    <property type="evidence" value="ECO:0007669"/>
    <property type="project" value="InterPro"/>
</dbReference>
<feature type="compositionally biased region" description="Polar residues" evidence="2">
    <location>
        <begin position="987"/>
        <end position="1005"/>
    </location>
</feature>
<dbReference type="CDD" id="cd00172">
    <property type="entry name" value="serpin"/>
    <property type="match status" value="1"/>
</dbReference>
<dbReference type="Pfam" id="PF00079">
    <property type="entry name" value="Serpin"/>
    <property type="match status" value="1"/>
</dbReference>
<keyword evidence="5" id="KW-1185">Reference proteome</keyword>
<evidence type="ECO:0000313" key="5">
    <source>
        <dbReference type="Proteomes" id="UP000708208"/>
    </source>
</evidence>
<sequence length="1078" mass="119802">MKTDSFIQSSVYFLLSCYVVNSFAEIIGSSVVTSVSVVLGNENKDEVASTTPAIDIEDDEAAANAPNQKPEGVLSIMKRPMSTTNPVQSADETPPVSRLEEDSMDDDDDDDDEDDDDEDDDDEADDFVEVTLTVPTTTTEPPKVNVKVDTSENDTATSAEVNEAIHKISGALLTPGKSEMSKPLENIVTDVLTSINDARNSTTTTSTTTTPATTSTSTTTKTTTKKYTTTTTQPTSTTRKAPASVKYQHNPAPGRTDLLPTTHKPKPKPPTTPVSKTKTKPKMPEMTYSSSKLPGIQTDDNLTAESDTEEDFLMDEKVMTTTMADTPKTTRVPPLYSTVKRPNITSSSSNRPTDFYDDEIFGYDPYQTFLHGVYVPVKEVEEDNREGVATVNEAFMLPTTTMAPMRDPDHSHIANLRPNVPVPRPIASHVRKPVPSLPDYLHRPRPSHIQYQHGVAENVDPESGLLNIKRPSSPAPAAPEDNFAVDRLTSQPRPILPRPVVENYTNHHNDAHHGGGHGHGGHGAHGHDAHGHNAHGHDAHGHDSHGHHAHHGEHHQHGSSEKRPTFSPAPPGNPGLEASVTSADPEMRSFIDINNRLALRLFSSVTNPVSKSTTSYNNMVLSPFAILSSLSMMFLGARGSTAQQLDGLLQLDDMVTFNPHMLYNNITQSFLSQPNTAAALIRLLIADKSKGDVLEFFKTRIQHFYDARVEEADYKFAGHLAQSIINQMTRAQIQRHSYEMLNFSLPLKGPMSVLTSAFFDGQFSGSRDQSVDSMDFIHLASLGRRLIRVPAVAFKDSLRAAYDKELDATAVEIPYSTRELSLILLMPGRPGEFAIGGVSSLKTRLTLESWHSLMRSFYPRDPFKVVFPKFRHQSNLNLTYTMQRMGLTDMFAPNHAKFKGINGLSDLYIDQNMVHFAEFGTWEKLSDTLTESNIQQNKNLDLIRILRPHVREHYGNYGEPMTVNDWIFMSRNPSVTGQRTRSDTNPRPRSTNISQPHNTGSYSKVRQSRSQFKDALLSSFVSPSRTMSKIYYFRQEPTTSDEETVLRFERPFVYILRHNPTGMILMTGQYTEPVTEEL</sequence>
<evidence type="ECO:0000259" key="3">
    <source>
        <dbReference type="SMART" id="SM00093"/>
    </source>
</evidence>
<feature type="region of interest" description="Disordered" evidence="2">
    <location>
        <begin position="974"/>
        <end position="1005"/>
    </location>
</feature>
<feature type="compositionally biased region" description="Polar residues" evidence="2">
    <location>
        <begin position="288"/>
        <end position="301"/>
    </location>
</feature>
<feature type="compositionally biased region" description="Basic and acidic residues" evidence="2">
    <location>
        <begin position="525"/>
        <end position="546"/>
    </location>
</feature>
<gene>
    <name evidence="4" type="ORF">AFUS01_LOCUS20384</name>
</gene>
<feature type="compositionally biased region" description="Acidic residues" evidence="2">
    <location>
        <begin position="102"/>
        <end position="128"/>
    </location>
</feature>
<feature type="compositionally biased region" description="Low complexity" evidence="2">
    <location>
        <begin position="129"/>
        <end position="148"/>
    </location>
</feature>
<comment type="similarity">
    <text evidence="1">Belongs to the serpin family.</text>
</comment>
<dbReference type="GO" id="GO:0005615">
    <property type="term" value="C:extracellular space"/>
    <property type="evidence" value="ECO:0007669"/>
    <property type="project" value="InterPro"/>
</dbReference>
<feature type="region of interest" description="Disordered" evidence="2">
    <location>
        <begin position="83"/>
        <end position="155"/>
    </location>
</feature>
<accession>A0A8J2K432</accession>
<reference evidence="4" key="1">
    <citation type="submission" date="2021-06" db="EMBL/GenBank/DDBJ databases">
        <authorList>
            <person name="Hodson N. C."/>
            <person name="Mongue J. A."/>
            <person name="Jaron S. K."/>
        </authorList>
    </citation>
    <scope>NUCLEOTIDE SEQUENCE</scope>
</reference>
<feature type="compositionally biased region" description="Basic and acidic residues" evidence="2">
    <location>
        <begin position="555"/>
        <end position="564"/>
    </location>
</feature>